<evidence type="ECO:0000256" key="2">
    <source>
        <dbReference type="ARBA" id="ARBA00022729"/>
    </source>
</evidence>
<dbReference type="EMBL" id="CP086345">
    <property type="protein sequence ID" value="UQB05512.1"/>
    <property type="molecule type" value="Genomic_DNA"/>
</dbReference>
<evidence type="ECO:0000313" key="10">
    <source>
        <dbReference type="Proteomes" id="UP000265361"/>
    </source>
</evidence>
<keyword evidence="4" id="KW-1015">Disulfide bond</keyword>
<dbReference type="Pfam" id="PF13462">
    <property type="entry name" value="Thioredoxin_4"/>
    <property type="match status" value="1"/>
</dbReference>
<dbReference type="Proteomes" id="UP000265361">
    <property type="component" value="Unassembled WGS sequence"/>
</dbReference>
<dbReference type="InterPro" id="IPR012336">
    <property type="entry name" value="Thioredoxin-like_fold"/>
</dbReference>
<feature type="domain" description="Thioredoxin-like fold" evidence="7">
    <location>
        <begin position="102"/>
        <end position="257"/>
    </location>
</feature>
<keyword evidence="6" id="KW-0812">Transmembrane</keyword>
<dbReference type="Proteomes" id="UP001056208">
    <property type="component" value="Chromosome"/>
</dbReference>
<evidence type="ECO:0000259" key="7">
    <source>
        <dbReference type="Pfam" id="PF13462"/>
    </source>
</evidence>
<evidence type="ECO:0000256" key="4">
    <source>
        <dbReference type="ARBA" id="ARBA00023157"/>
    </source>
</evidence>
<organism evidence="8 10">
    <name type="scientific">Clavibacter nebraskensis</name>
    <dbReference type="NCBI Taxonomy" id="31963"/>
    <lineage>
        <taxon>Bacteria</taxon>
        <taxon>Bacillati</taxon>
        <taxon>Actinomycetota</taxon>
        <taxon>Actinomycetes</taxon>
        <taxon>Micrococcales</taxon>
        <taxon>Microbacteriaceae</taxon>
        <taxon>Clavibacter</taxon>
    </lineage>
</organism>
<evidence type="ECO:0000256" key="6">
    <source>
        <dbReference type="SAM" id="Phobius"/>
    </source>
</evidence>
<evidence type="ECO:0000313" key="8">
    <source>
        <dbReference type="EMBL" id="RIJ10835.1"/>
    </source>
</evidence>
<comment type="similarity">
    <text evidence="1">Belongs to the thioredoxin family. DsbA subfamily.</text>
</comment>
<name>A0A399PXV0_9MICO</name>
<evidence type="ECO:0000313" key="11">
    <source>
        <dbReference type="Proteomes" id="UP001056208"/>
    </source>
</evidence>
<dbReference type="PANTHER" id="PTHR13887:SF14">
    <property type="entry name" value="DISULFIDE BOND FORMATION PROTEIN D"/>
    <property type="match status" value="1"/>
</dbReference>
<reference evidence="8 10" key="1">
    <citation type="submission" date="2018-08" db="EMBL/GenBank/DDBJ databases">
        <title>Genome Sequence of Clavibacter michiganensis Subspecies type strains, and the Atypical Peach-Colored Strains Isolated from Tomato.</title>
        <authorList>
            <person name="Osdaghi E."/>
            <person name="Portier P."/>
            <person name="Briand M."/>
            <person name="Jacques M.-A."/>
        </authorList>
    </citation>
    <scope>NUCLEOTIDE SEQUENCE [LARGE SCALE GENOMIC DNA]</scope>
    <source>
        <strain evidence="8 10">CFBP 7577</strain>
    </source>
</reference>
<sequence>MAPPRGAALRIPRIVGMARHENEKVRAIREKARIERALDDRRRKRRRLITQFSVAGGLVIVIAAIAGGVYLLGQSQAASAAGPVQDTTAALSTGDQVRIATEPTGVSVGAADAPVTMDVYEDYSCPHCAQYEAETGPLLDRIAATGQVRIVYHPIQIVTKYGVVAGSAAACVLAEEPDKWSAVHSALFDNHSTLTDSWTHADFVTWLTTQGVTADAARTCVAEGKYSSWITGNTSDATSAGVTGTPTLRIQGDIITTVAGQDLVDALTKAGADLPAGIAADS</sequence>
<proteinExistence type="inferred from homology"/>
<keyword evidence="2" id="KW-0732">Signal</keyword>
<protein>
    <submittedName>
        <fullName evidence="9">DsbA family protein</fullName>
    </submittedName>
</protein>
<keyword evidence="3" id="KW-0560">Oxidoreductase</keyword>
<dbReference type="PANTHER" id="PTHR13887">
    <property type="entry name" value="GLUTATHIONE S-TRANSFERASE KAPPA"/>
    <property type="match status" value="1"/>
</dbReference>
<dbReference type="EMBL" id="QWED01000259">
    <property type="protein sequence ID" value="RIJ10835.1"/>
    <property type="molecule type" value="Genomic_DNA"/>
</dbReference>
<reference evidence="9" key="2">
    <citation type="submission" date="2021-11" db="EMBL/GenBank/DDBJ databases">
        <authorList>
            <person name="Li G."/>
            <person name="Jia Q."/>
            <person name="Yang F."/>
            <person name="Zhang C."/>
            <person name="Singh A."/>
            <person name="Lorenz A.J."/>
            <person name="Jackson-Ziems T."/>
            <person name="Vidaver A."/>
            <person name="Alfano J.R."/>
        </authorList>
    </citation>
    <scope>NUCLEOTIDE SEQUENCE</scope>
    <source>
        <strain evidence="9">CNK-2</strain>
    </source>
</reference>
<dbReference type="InterPro" id="IPR036249">
    <property type="entry name" value="Thioredoxin-like_sf"/>
</dbReference>
<evidence type="ECO:0000256" key="1">
    <source>
        <dbReference type="ARBA" id="ARBA00005791"/>
    </source>
</evidence>
<keyword evidence="11" id="KW-1185">Reference proteome</keyword>
<evidence type="ECO:0000256" key="3">
    <source>
        <dbReference type="ARBA" id="ARBA00023002"/>
    </source>
</evidence>
<keyword evidence="6" id="KW-0472">Membrane</keyword>
<keyword evidence="6" id="KW-1133">Transmembrane helix</keyword>
<keyword evidence="5" id="KW-0676">Redox-active center</keyword>
<evidence type="ECO:0000313" key="9">
    <source>
        <dbReference type="EMBL" id="UQB05512.1"/>
    </source>
</evidence>
<accession>A0A399PXV0</accession>
<dbReference type="Gene3D" id="3.40.30.10">
    <property type="entry name" value="Glutaredoxin"/>
    <property type="match status" value="1"/>
</dbReference>
<gene>
    <name evidence="8" type="ORF">DZF97_09230</name>
    <name evidence="9" type="ORF">LIV34_000562</name>
</gene>
<dbReference type="SUPFAM" id="SSF52833">
    <property type="entry name" value="Thioredoxin-like"/>
    <property type="match status" value="1"/>
</dbReference>
<dbReference type="CDD" id="cd02972">
    <property type="entry name" value="DsbA_family"/>
    <property type="match status" value="1"/>
</dbReference>
<dbReference type="GO" id="GO:0016491">
    <property type="term" value="F:oxidoreductase activity"/>
    <property type="evidence" value="ECO:0007669"/>
    <property type="project" value="UniProtKB-KW"/>
</dbReference>
<feature type="transmembrane region" description="Helical" evidence="6">
    <location>
        <begin position="48"/>
        <end position="72"/>
    </location>
</feature>
<dbReference type="AlphaFoldDB" id="A0A399PXV0"/>
<evidence type="ECO:0000256" key="5">
    <source>
        <dbReference type="ARBA" id="ARBA00023284"/>
    </source>
</evidence>